<keyword evidence="2" id="KW-0472">Membrane</keyword>
<organism evidence="3 4">
    <name type="scientific">Chironomus riparius</name>
    <dbReference type="NCBI Taxonomy" id="315576"/>
    <lineage>
        <taxon>Eukaryota</taxon>
        <taxon>Metazoa</taxon>
        <taxon>Ecdysozoa</taxon>
        <taxon>Arthropoda</taxon>
        <taxon>Hexapoda</taxon>
        <taxon>Insecta</taxon>
        <taxon>Pterygota</taxon>
        <taxon>Neoptera</taxon>
        <taxon>Endopterygota</taxon>
        <taxon>Diptera</taxon>
        <taxon>Nematocera</taxon>
        <taxon>Chironomoidea</taxon>
        <taxon>Chironomidae</taxon>
        <taxon>Chironominae</taxon>
        <taxon>Chironomus</taxon>
    </lineage>
</organism>
<sequence>MQIKVYEDKISKQAEELNLKTGANKENIEKISNLQNQSSNLKIQLQLENAKLQKLSDENSNLKLEMQKIEVKNKQLESELSLSNFKSQDVESCRKSILNLQENLITEGTKLHITERQLNGAKADLKKVQRDLKFEKNNNAQCENKLKFNANKFDTMQKNLNKTIESLEDNYKNLKVEFHNLQKNLSDITLAYNSTLLQLDQTKEFVQNLKNQLEMNEQKSITTIQNLSNDIKTTKEELENFKNKAKQLKMKVIEKDGHINDLTISNNKILNNVRDLKDKYDILNLESNQNILQLNQLNNQTTKKLQESQNKNNLLTNQLKTKTELSQNLQKSVDQKSREVQGLQGIIKNLNLNLQDSRNHSKFLEANFSSTVDNITTKNAKEVEEYQAIITNFTEVSAELRQNIIDHKDTIKLKELENLNLSSIITDKSNQISSYENQVLTLNQELKESIAISEDLSTELKDTTAELENLKIIKTKFENINQILNKEVEIVNVDFLKCKSLPRYTWNNHPIMFVSIPIMCILTIIDICASLKCFR</sequence>
<reference evidence="3" key="1">
    <citation type="submission" date="2022-01" db="EMBL/GenBank/DDBJ databases">
        <authorList>
            <person name="King R."/>
        </authorList>
    </citation>
    <scope>NUCLEOTIDE SEQUENCE</scope>
</reference>
<feature type="coiled-coil region" evidence="1">
    <location>
        <begin position="24"/>
        <end position="79"/>
    </location>
</feature>
<dbReference type="OrthoDB" id="10255512at2759"/>
<feature type="coiled-coil region" evidence="1">
    <location>
        <begin position="425"/>
        <end position="473"/>
    </location>
</feature>
<keyword evidence="4" id="KW-1185">Reference proteome</keyword>
<protein>
    <submittedName>
        <fullName evidence="3">Uncharacterized protein</fullName>
    </submittedName>
</protein>
<gene>
    <name evidence="3" type="ORF">CHIRRI_LOCUS15004</name>
</gene>
<evidence type="ECO:0000256" key="2">
    <source>
        <dbReference type="SAM" id="Phobius"/>
    </source>
</evidence>
<dbReference type="Proteomes" id="UP001153620">
    <property type="component" value="Chromosome 4"/>
</dbReference>
<dbReference type="EMBL" id="OU895880">
    <property type="protein sequence ID" value="CAG9812198.1"/>
    <property type="molecule type" value="Genomic_DNA"/>
</dbReference>
<proteinExistence type="predicted"/>
<reference evidence="3" key="2">
    <citation type="submission" date="2022-10" db="EMBL/GenBank/DDBJ databases">
        <authorList>
            <consortium name="ENA_rothamsted_submissions"/>
            <consortium name="culmorum"/>
            <person name="King R."/>
        </authorList>
    </citation>
    <scope>NUCLEOTIDE SEQUENCE</scope>
</reference>
<evidence type="ECO:0000313" key="4">
    <source>
        <dbReference type="Proteomes" id="UP001153620"/>
    </source>
</evidence>
<evidence type="ECO:0000313" key="3">
    <source>
        <dbReference type="EMBL" id="CAG9812198.1"/>
    </source>
</evidence>
<evidence type="ECO:0000256" key="1">
    <source>
        <dbReference type="SAM" id="Coils"/>
    </source>
</evidence>
<accession>A0A9N9WZH6</accession>
<feature type="coiled-coil region" evidence="1">
    <location>
        <begin position="111"/>
        <end position="367"/>
    </location>
</feature>
<name>A0A9N9WZH6_9DIPT</name>
<keyword evidence="1" id="KW-0175">Coiled coil</keyword>
<keyword evidence="2" id="KW-0812">Transmembrane</keyword>
<feature type="transmembrane region" description="Helical" evidence="2">
    <location>
        <begin position="511"/>
        <end position="531"/>
    </location>
</feature>
<keyword evidence="2" id="KW-1133">Transmembrane helix</keyword>
<dbReference type="AlphaFoldDB" id="A0A9N9WZH6"/>